<proteinExistence type="predicted"/>
<dbReference type="AlphaFoldDB" id="A0A6G0UA91"/>
<feature type="transmembrane region" description="Helical" evidence="1">
    <location>
        <begin position="86"/>
        <end position="108"/>
    </location>
</feature>
<protein>
    <recommendedName>
        <fullName evidence="4">Transmembrane protein</fullName>
    </recommendedName>
</protein>
<keyword evidence="1" id="KW-1133">Transmembrane helix</keyword>
<name>A0A6G0UA91_APHGL</name>
<evidence type="ECO:0000313" key="3">
    <source>
        <dbReference type="Proteomes" id="UP000475862"/>
    </source>
</evidence>
<keyword evidence="1" id="KW-0812">Transmembrane</keyword>
<dbReference type="EMBL" id="VYZN01000001">
    <property type="protein sequence ID" value="KAE9545690.1"/>
    <property type="molecule type" value="Genomic_DNA"/>
</dbReference>
<keyword evidence="1" id="KW-0472">Membrane</keyword>
<organism evidence="2 3">
    <name type="scientific">Aphis glycines</name>
    <name type="common">Soybean aphid</name>
    <dbReference type="NCBI Taxonomy" id="307491"/>
    <lineage>
        <taxon>Eukaryota</taxon>
        <taxon>Metazoa</taxon>
        <taxon>Ecdysozoa</taxon>
        <taxon>Arthropoda</taxon>
        <taxon>Hexapoda</taxon>
        <taxon>Insecta</taxon>
        <taxon>Pterygota</taxon>
        <taxon>Neoptera</taxon>
        <taxon>Paraneoptera</taxon>
        <taxon>Hemiptera</taxon>
        <taxon>Sternorrhyncha</taxon>
        <taxon>Aphidomorpha</taxon>
        <taxon>Aphidoidea</taxon>
        <taxon>Aphididae</taxon>
        <taxon>Aphidini</taxon>
        <taxon>Aphis</taxon>
        <taxon>Aphis</taxon>
    </lineage>
</organism>
<feature type="transmembrane region" description="Helical" evidence="1">
    <location>
        <begin position="199"/>
        <end position="220"/>
    </location>
</feature>
<keyword evidence="3" id="KW-1185">Reference proteome</keyword>
<comment type="caution">
    <text evidence="2">The sequence shown here is derived from an EMBL/GenBank/DDBJ whole genome shotgun (WGS) entry which is preliminary data.</text>
</comment>
<reference evidence="2 3" key="1">
    <citation type="submission" date="2019-08" db="EMBL/GenBank/DDBJ databases">
        <title>The genome of the soybean aphid Biotype 1, its phylome, world population structure and adaptation to the North American continent.</title>
        <authorList>
            <person name="Giordano R."/>
            <person name="Donthu R.K."/>
            <person name="Hernandez A.G."/>
            <person name="Wright C.L."/>
            <person name="Zimin A.V."/>
        </authorList>
    </citation>
    <scope>NUCLEOTIDE SEQUENCE [LARGE SCALE GENOMIC DNA]</scope>
    <source>
        <tissue evidence="2">Whole aphids</tissue>
    </source>
</reference>
<gene>
    <name evidence="2" type="ORF">AGLY_001233</name>
</gene>
<accession>A0A6G0UA91</accession>
<dbReference type="Proteomes" id="UP000475862">
    <property type="component" value="Unassembled WGS sequence"/>
</dbReference>
<sequence>MVYIDKKQKIIHIIVKSIHSSLHLESKITTNWCIIKYKFCEYQANAIALNVVQNNVFTEILQILFKVKIQLLNLKNQFMSYYAYKILLLICILLRKADFIVMISVYLIRLINLSIYNEIVTGYSRINDIEKVNQTKEIKYKENNKESCIQFSSFFGHQKFFYRHLKKKILRKIENFCGPCINNIFELQPYKKIPVFRHFFLFFLFFLKTVGKCLLLTTIMHQGYSLCHRKPPPPFFSPLCCTQIQKKKHTHIIVKSIHSSLHSESKILLLIPGKNIR</sequence>
<evidence type="ECO:0000313" key="2">
    <source>
        <dbReference type="EMBL" id="KAE9545690.1"/>
    </source>
</evidence>
<evidence type="ECO:0000256" key="1">
    <source>
        <dbReference type="SAM" id="Phobius"/>
    </source>
</evidence>
<evidence type="ECO:0008006" key="4">
    <source>
        <dbReference type="Google" id="ProtNLM"/>
    </source>
</evidence>